<feature type="compositionally biased region" description="Basic and acidic residues" evidence="1">
    <location>
        <begin position="278"/>
        <end position="289"/>
    </location>
</feature>
<evidence type="ECO:0008006" key="5">
    <source>
        <dbReference type="Google" id="ProtNLM"/>
    </source>
</evidence>
<dbReference type="Proteomes" id="UP000243661">
    <property type="component" value="Unassembled WGS sequence"/>
</dbReference>
<proteinExistence type="predicted"/>
<accession>A0A1C4GUL2</accession>
<dbReference type="Gene3D" id="3.30.70.1070">
    <property type="entry name" value="Sporulation related repeat"/>
    <property type="match status" value="1"/>
</dbReference>
<dbReference type="EMBL" id="FMBK01000004">
    <property type="protein sequence ID" value="SCC71523.1"/>
    <property type="molecule type" value="Genomic_DNA"/>
</dbReference>
<gene>
    <name evidence="3" type="ORF">GA0116959_104154</name>
</gene>
<dbReference type="RefSeq" id="WP_092718753.1">
    <property type="nucleotide sequence ID" value="NZ_FMBK01000004.1"/>
</dbReference>
<feature type="compositionally biased region" description="Polar residues" evidence="1">
    <location>
        <begin position="255"/>
        <end position="272"/>
    </location>
</feature>
<protein>
    <recommendedName>
        <fullName evidence="5">SPOR domain-containing protein</fullName>
    </recommendedName>
</protein>
<evidence type="ECO:0000256" key="2">
    <source>
        <dbReference type="SAM" id="Phobius"/>
    </source>
</evidence>
<feature type="compositionally biased region" description="Polar residues" evidence="1">
    <location>
        <begin position="224"/>
        <end position="244"/>
    </location>
</feature>
<dbReference type="AlphaFoldDB" id="A0A1C4GUL2"/>
<sequence length="289" mass="32911">MTTLRTPWQHIQHYIWLVCGVVCLFAAIVFWAITDTDSLVEVEKSAETESELQIQPEKVAATNLLGALQDEVHPLEMMTRTVTTENYEPEFRGSKFVSENKNDTTIELFRTTKNDIIQSFLKKQADRQNFFYLRLSGEDQIEQYVLVYGLYKNSNEAKRILQQLPFKFPKSVLPQVVEMKNYLPLVNDMGAEEMGTNHKLYAVQLKSAPLPRVDESLLAFPTPKAQSQANQSVEHKAATTSTTVTRRDEQGNIVDVQQSRSSVETAPKNTMPNAEPNKIPEKEINDPFN</sequence>
<dbReference type="OrthoDB" id="6655985at2"/>
<evidence type="ECO:0000256" key="1">
    <source>
        <dbReference type="SAM" id="MobiDB-lite"/>
    </source>
</evidence>
<keyword evidence="2" id="KW-0472">Membrane</keyword>
<feature type="region of interest" description="Disordered" evidence="1">
    <location>
        <begin position="223"/>
        <end position="289"/>
    </location>
</feature>
<dbReference type="GO" id="GO:0042834">
    <property type="term" value="F:peptidoglycan binding"/>
    <property type="evidence" value="ECO:0007669"/>
    <property type="project" value="InterPro"/>
</dbReference>
<feature type="transmembrane region" description="Helical" evidence="2">
    <location>
        <begin position="14"/>
        <end position="33"/>
    </location>
</feature>
<reference evidence="3 4" key="1">
    <citation type="submission" date="2016-08" db="EMBL/GenBank/DDBJ databases">
        <authorList>
            <person name="Seilhamer J.J."/>
        </authorList>
    </citation>
    <scope>NUCLEOTIDE SEQUENCE [LARGE SCALE GENOMIC DNA]</scope>
    <source>
        <strain evidence="3 4">ANC 4874</strain>
    </source>
</reference>
<name>A0A1C4GUL2_9GAMM</name>
<evidence type="ECO:0000313" key="4">
    <source>
        <dbReference type="Proteomes" id="UP000243661"/>
    </source>
</evidence>
<keyword evidence="2" id="KW-1133">Transmembrane helix</keyword>
<dbReference type="InterPro" id="IPR036680">
    <property type="entry name" value="SPOR-like_sf"/>
</dbReference>
<organism evidence="3 4">
    <name type="scientific">Acinetobacter albensis</name>
    <dbReference type="NCBI Taxonomy" id="1673609"/>
    <lineage>
        <taxon>Bacteria</taxon>
        <taxon>Pseudomonadati</taxon>
        <taxon>Pseudomonadota</taxon>
        <taxon>Gammaproteobacteria</taxon>
        <taxon>Moraxellales</taxon>
        <taxon>Moraxellaceae</taxon>
        <taxon>Acinetobacter</taxon>
    </lineage>
</organism>
<evidence type="ECO:0000313" key="3">
    <source>
        <dbReference type="EMBL" id="SCC71523.1"/>
    </source>
</evidence>
<keyword evidence="2" id="KW-0812">Transmembrane</keyword>